<evidence type="ECO:0000256" key="2">
    <source>
        <dbReference type="ARBA" id="ARBA00022490"/>
    </source>
</evidence>
<dbReference type="GO" id="GO:0005737">
    <property type="term" value="C:cytoplasm"/>
    <property type="evidence" value="ECO:0007669"/>
    <property type="project" value="UniProtKB-SubCell"/>
</dbReference>
<dbReference type="Gene3D" id="1.25.40.10">
    <property type="entry name" value="Tetratricopeptide repeat domain"/>
    <property type="match status" value="2"/>
</dbReference>
<evidence type="ECO:0000256" key="1">
    <source>
        <dbReference type="ARBA" id="ARBA00004496"/>
    </source>
</evidence>
<organism evidence="5">
    <name type="scientific">uncultured marine crenarchaeote HF4000_APKG10I20</name>
    <dbReference type="NCBI Taxonomy" id="455612"/>
    <lineage>
        <taxon>Archaea</taxon>
        <taxon>Nitrososphaerota</taxon>
        <taxon>Nitrososphaeria</taxon>
        <taxon>Nitrosopumilales</taxon>
        <taxon>environmental samples</taxon>
    </lineage>
</organism>
<keyword evidence="2" id="KW-0963">Cytoplasm</keyword>
<dbReference type="EMBL" id="EU016670">
    <property type="protein sequence ID" value="ABZ10253.1"/>
    <property type="molecule type" value="Genomic_DNA"/>
</dbReference>
<dbReference type="SMART" id="SM00028">
    <property type="entry name" value="TPR"/>
    <property type="match status" value="5"/>
</dbReference>
<proteinExistence type="predicted"/>
<gene>
    <name evidence="5" type="ORF">ALOHA_HF4000APKG10I20ctg7g34</name>
</gene>
<evidence type="ECO:0000313" key="5">
    <source>
        <dbReference type="EMBL" id="ABZ10253.1"/>
    </source>
</evidence>
<keyword evidence="4" id="KW-0802">TPR repeat</keyword>
<protein>
    <submittedName>
        <fullName evidence="5">Putative TPR domain protein</fullName>
    </submittedName>
</protein>
<comment type="subcellular location">
    <subcellularLocation>
        <location evidence="1">Cytoplasm</location>
    </subcellularLocation>
</comment>
<keyword evidence="3" id="KW-0677">Repeat</keyword>
<dbReference type="InterPro" id="IPR011990">
    <property type="entry name" value="TPR-like_helical_dom_sf"/>
</dbReference>
<name>B3TCD8_9ARCH</name>
<evidence type="ECO:0000256" key="3">
    <source>
        <dbReference type="ARBA" id="ARBA00022737"/>
    </source>
</evidence>
<dbReference type="AlphaFoldDB" id="B3TCD8"/>
<accession>B3TCD8</accession>
<evidence type="ECO:0000256" key="4">
    <source>
        <dbReference type="ARBA" id="ARBA00022803"/>
    </source>
</evidence>
<reference evidence="5" key="1">
    <citation type="journal article" date="2008" name="ISME J.">
        <title>Genomic patterns of recombination, clonal divergence and environment in marine microbial populations.</title>
        <authorList>
            <person name="Konstantinidis K.T."/>
            <person name="Delong E.F."/>
        </authorList>
    </citation>
    <scope>NUCLEOTIDE SEQUENCE</scope>
</reference>
<dbReference type="PANTHER" id="PTHR46630:SF1">
    <property type="entry name" value="TETRATRICOPEPTIDE REPEAT PROTEIN 29"/>
    <property type="match status" value="1"/>
</dbReference>
<dbReference type="PANTHER" id="PTHR46630">
    <property type="entry name" value="TETRATRICOPEPTIDE REPEAT PROTEIN 29"/>
    <property type="match status" value="1"/>
</dbReference>
<dbReference type="InterPro" id="IPR019734">
    <property type="entry name" value="TPR_rpt"/>
</dbReference>
<dbReference type="InterPro" id="IPR051476">
    <property type="entry name" value="Bac_ResReg_Asp_Phosphatase"/>
</dbReference>
<sequence length="470" mass="53261">MLPDKAAQVLRKLYVFPESFTASAASFICEDPKSLSLTGLEKFGLVQHNINTNRFSLHPQVRKFIKPLLKSGDRGMTEKRLATEFMNLLETAYHQVEKGGKDAINGFRLFDLELENIKAGMEWSHKHCAQDKDAARVCSAYTENGTTMIGQRLSPAECIQWFEAALSAARLLEDKESERKHLLNLDQQYVLLNQSQMAMDTLQQALSFCKKEGDNEGYKIALRQLGQIYMINNNYPLVIQYAEEELELVRKIGDQEEEFKLLARLTNVCMQNQEYNKAVHTGEEAMELAEQNEDPLLWIHLLHNLGKEYMEIGEAGKALEILEMGLAFSQKTPKNPLQGKLFVLIGEAVFKNGDIPSALKHLKKGLEAVRKANDRVNEGPILIQLTEVHMQSQGEELAKNYFEDVLSLSVKTKDRLLEGKALWSWSLSLNKKGSVEEAITWGQKAPKIYDALKNSEAIDIRNKIKSWSGE</sequence>
<dbReference type="SUPFAM" id="SSF48452">
    <property type="entry name" value="TPR-like"/>
    <property type="match status" value="1"/>
</dbReference>